<dbReference type="EMBL" id="CP051461">
    <property type="protein sequence ID" value="QJC54808.1"/>
    <property type="molecule type" value="Genomic_DNA"/>
</dbReference>
<evidence type="ECO:0000259" key="1">
    <source>
        <dbReference type="Pfam" id="PF09828"/>
    </source>
</evidence>
<dbReference type="InterPro" id="IPR046858">
    <property type="entry name" value="ChrB_N"/>
</dbReference>
<name>A0A6H2H4M4_9BURK</name>
<sequence>MSLFETTSWLLLVASLPTTSATARMRIWRAIKALGCVPMRDGAYLLPALSAHEAALTALAEETIQQGGQAWLVNISSRSAEQEAAFKALFDRSEDHTTFFNDLSSARLALAKQLPVEVNRALRKLGRDFDALSAVDFFPSDTSLRTQSAWADFQEAANAVLSPGEPRSEAGQILLRPLADYQGRTWSTRRQLWVDRVASAWLIQRFIDTKACFVWLDQPKDCPKNALGFDFDGAEFSHVGDKVTFEVLMTSFGLQGDRGLQRLAVMVHALDVGGTPALEAVGFEAILKGASQRLPDDSALLQEIGSVLDSLYVHFQQES</sequence>
<dbReference type="InterPro" id="IPR018634">
    <property type="entry name" value="ChrB_C"/>
</dbReference>
<dbReference type="Proteomes" id="UP000502041">
    <property type="component" value="Chromosome"/>
</dbReference>
<dbReference type="AlphaFoldDB" id="A0A6H2H4M4"/>
<keyword evidence="4" id="KW-1185">Reference proteome</keyword>
<dbReference type="Pfam" id="PF09828">
    <property type="entry name" value="ChrB_C"/>
    <property type="match status" value="1"/>
</dbReference>
<gene>
    <name evidence="3" type="primary">chrB1</name>
    <name evidence="3" type="ORF">HC248_00070</name>
</gene>
<proteinExistence type="predicted"/>
<evidence type="ECO:0000313" key="3">
    <source>
        <dbReference type="EMBL" id="QJC54808.1"/>
    </source>
</evidence>
<dbReference type="RefSeq" id="WP_168920746.1">
    <property type="nucleotide sequence ID" value="NZ_CP051461.1"/>
</dbReference>
<reference evidence="3 4" key="1">
    <citation type="submission" date="2020-04" db="EMBL/GenBank/DDBJ databases">
        <title>Complete genome of a Psychrophilic, Marine, Gas Vacuolate Bacterium Polaromonas vacuolata KCTC 22033T.</title>
        <authorList>
            <person name="Hwang K."/>
            <person name="Kim K.M."/>
        </authorList>
    </citation>
    <scope>NUCLEOTIDE SEQUENCE [LARGE SCALE GENOMIC DNA]</scope>
    <source>
        <strain evidence="3 4">KCTC 22033</strain>
    </source>
</reference>
<accession>A0A6H2H4M4</accession>
<organism evidence="3 4">
    <name type="scientific">Polaromonas vacuolata</name>
    <dbReference type="NCBI Taxonomy" id="37448"/>
    <lineage>
        <taxon>Bacteria</taxon>
        <taxon>Pseudomonadati</taxon>
        <taxon>Pseudomonadota</taxon>
        <taxon>Betaproteobacteria</taxon>
        <taxon>Burkholderiales</taxon>
        <taxon>Comamonadaceae</taxon>
        <taxon>Polaromonas</taxon>
    </lineage>
</organism>
<evidence type="ECO:0000313" key="4">
    <source>
        <dbReference type="Proteomes" id="UP000502041"/>
    </source>
</evidence>
<dbReference type="Pfam" id="PF20229">
    <property type="entry name" value="ChrB_N"/>
    <property type="match status" value="1"/>
</dbReference>
<feature type="domain" description="ChrB C-terminal" evidence="1">
    <location>
        <begin position="186"/>
        <end position="314"/>
    </location>
</feature>
<feature type="domain" description="ChrB N-terminal" evidence="2">
    <location>
        <begin position="24"/>
        <end position="114"/>
    </location>
</feature>
<protein>
    <submittedName>
        <fullName evidence="3">Protein ChrB</fullName>
    </submittedName>
</protein>
<evidence type="ECO:0000259" key="2">
    <source>
        <dbReference type="Pfam" id="PF20229"/>
    </source>
</evidence>
<dbReference type="KEGG" id="pvac:HC248_00070"/>